<sequence length="141" mass="16033">MQTHETVLSFRKIAIGSNRKFGLTFGVIFAILGVWPLLRHADSPRWPLIVLSVAFLIVAIFLPNWLTPLNRAWFKLGFALNKIANPIIMGVLFFGAVVPMGWFLRKKGEDLLRLEMKPDAETYWIERQPPGPAQGTLTKQF</sequence>
<dbReference type="InterPro" id="IPR045781">
    <property type="entry name" value="SxtJ"/>
</dbReference>
<evidence type="ECO:0000313" key="2">
    <source>
        <dbReference type="EMBL" id="WOJ89391.1"/>
    </source>
</evidence>
<keyword evidence="3" id="KW-1185">Reference proteome</keyword>
<evidence type="ECO:0000313" key="3">
    <source>
        <dbReference type="Proteomes" id="UP001626536"/>
    </source>
</evidence>
<keyword evidence="1" id="KW-0812">Transmembrane</keyword>
<reference evidence="2 3" key="1">
    <citation type="submission" date="2023-10" db="EMBL/GenBank/DDBJ databases">
        <title>Novel methanotroph of the genus Methylocapsa from a subarctic wetland.</title>
        <authorList>
            <person name="Belova S.E."/>
            <person name="Oshkin I.Y."/>
            <person name="Miroshnikov K."/>
            <person name="Dedysh S.N."/>
        </authorList>
    </citation>
    <scope>NUCLEOTIDE SEQUENCE [LARGE SCALE GENOMIC DNA]</scope>
    <source>
        <strain evidence="2 3">RX1</strain>
    </source>
</reference>
<dbReference type="EMBL" id="CP136862">
    <property type="protein sequence ID" value="WOJ89391.1"/>
    <property type="molecule type" value="Genomic_DNA"/>
</dbReference>
<proteinExistence type="predicted"/>
<dbReference type="Proteomes" id="UP001626536">
    <property type="component" value="Chromosome"/>
</dbReference>
<feature type="transmembrane region" description="Helical" evidence="1">
    <location>
        <begin position="21"/>
        <end position="38"/>
    </location>
</feature>
<name>A0ABZ0HRF9_9HYPH</name>
<keyword evidence="1" id="KW-1133">Transmembrane helix</keyword>
<dbReference type="Pfam" id="PF19588">
    <property type="entry name" value="SxtJ"/>
    <property type="match status" value="1"/>
</dbReference>
<protein>
    <submittedName>
        <fullName evidence="2">SxtJ family membrane protein</fullName>
    </submittedName>
</protein>
<gene>
    <name evidence="2" type="ORF">RZS28_16565</name>
</gene>
<dbReference type="RefSeq" id="WP_407338830.1">
    <property type="nucleotide sequence ID" value="NZ_CP136862.1"/>
</dbReference>
<feature type="transmembrane region" description="Helical" evidence="1">
    <location>
        <begin position="83"/>
        <end position="104"/>
    </location>
</feature>
<accession>A0ABZ0HRF9</accession>
<organism evidence="2 3">
    <name type="scientific">Methylocapsa polymorpha</name>
    <dbReference type="NCBI Taxonomy" id="3080828"/>
    <lineage>
        <taxon>Bacteria</taxon>
        <taxon>Pseudomonadati</taxon>
        <taxon>Pseudomonadota</taxon>
        <taxon>Alphaproteobacteria</taxon>
        <taxon>Hyphomicrobiales</taxon>
        <taxon>Beijerinckiaceae</taxon>
        <taxon>Methylocapsa</taxon>
    </lineage>
</organism>
<keyword evidence="1" id="KW-0472">Membrane</keyword>
<feature type="transmembrane region" description="Helical" evidence="1">
    <location>
        <begin position="44"/>
        <end position="62"/>
    </location>
</feature>
<evidence type="ECO:0000256" key="1">
    <source>
        <dbReference type="SAM" id="Phobius"/>
    </source>
</evidence>